<keyword evidence="3" id="KW-1185">Reference proteome</keyword>
<gene>
    <name evidence="2" type="ORF">DF3PA_100008</name>
</gene>
<comment type="caution">
    <text evidence="2">The sequence shown here is derived from an EMBL/GenBank/DDBJ whole genome shotgun (WGS) entry which is preliminary data.</text>
</comment>
<dbReference type="Proteomes" id="UP000326641">
    <property type="component" value="Unassembled WGS sequence"/>
</dbReference>
<name>A0A564WCD0_9PROT</name>
<organism evidence="2 3">
    <name type="scientific">Candidatus Defluviicoccus seviourii</name>
    <dbReference type="NCBI Taxonomy" id="2565273"/>
    <lineage>
        <taxon>Bacteria</taxon>
        <taxon>Pseudomonadati</taxon>
        <taxon>Pseudomonadota</taxon>
        <taxon>Alphaproteobacteria</taxon>
        <taxon>Rhodospirillales</taxon>
        <taxon>Rhodospirillaceae</taxon>
        <taxon>Defluviicoccus</taxon>
    </lineage>
</organism>
<sequence>MGDLEKGGCLIGMTPPDEAKGTGPLAPVSSAKVQVDLDLSIERRSHGDFASQTPARP</sequence>
<evidence type="ECO:0000313" key="3">
    <source>
        <dbReference type="Proteomes" id="UP000326641"/>
    </source>
</evidence>
<reference evidence="2" key="1">
    <citation type="submission" date="2018-11" db="EMBL/GenBank/DDBJ databases">
        <authorList>
            <person name="Onetto C."/>
        </authorList>
    </citation>
    <scope>NUCLEOTIDE SEQUENCE [LARGE SCALE GENOMIC DNA]</scope>
</reference>
<feature type="region of interest" description="Disordered" evidence="1">
    <location>
        <begin position="1"/>
        <end position="29"/>
    </location>
</feature>
<dbReference type="EMBL" id="UXAT02000002">
    <property type="protein sequence ID" value="VUX45160.1"/>
    <property type="molecule type" value="Genomic_DNA"/>
</dbReference>
<protein>
    <submittedName>
        <fullName evidence="2">Uncharacterized protein</fullName>
    </submittedName>
</protein>
<proteinExistence type="predicted"/>
<accession>A0A564WCD0</accession>
<evidence type="ECO:0000256" key="1">
    <source>
        <dbReference type="SAM" id="MobiDB-lite"/>
    </source>
</evidence>
<dbReference type="AlphaFoldDB" id="A0A564WCD0"/>
<evidence type="ECO:0000313" key="2">
    <source>
        <dbReference type="EMBL" id="VUX45160.1"/>
    </source>
</evidence>